<dbReference type="GO" id="GO:0032259">
    <property type="term" value="P:methylation"/>
    <property type="evidence" value="ECO:0007669"/>
    <property type="project" value="UniProtKB-KW"/>
</dbReference>
<gene>
    <name evidence="7" type="ORF">MSPICULIGERA_LOCUS21727</name>
</gene>
<evidence type="ECO:0000313" key="8">
    <source>
        <dbReference type="Proteomes" id="UP001177023"/>
    </source>
</evidence>
<dbReference type="InterPro" id="IPR002935">
    <property type="entry name" value="SAM_O-MeTrfase"/>
</dbReference>
<feature type="transmembrane region" description="Helical" evidence="6">
    <location>
        <begin position="39"/>
        <end position="58"/>
    </location>
</feature>
<feature type="region of interest" description="Disordered" evidence="5">
    <location>
        <begin position="74"/>
        <end position="96"/>
    </location>
</feature>
<feature type="transmembrane region" description="Helical" evidence="6">
    <location>
        <begin position="7"/>
        <end position="33"/>
    </location>
</feature>
<evidence type="ECO:0000256" key="6">
    <source>
        <dbReference type="SAM" id="Phobius"/>
    </source>
</evidence>
<dbReference type="SUPFAM" id="SSF53335">
    <property type="entry name" value="S-adenosyl-L-methionine-dependent methyltransferases"/>
    <property type="match status" value="1"/>
</dbReference>
<dbReference type="PROSITE" id="PS51682">
    <property type="entry name" value="SAM_OMT_I"/>
    <property type="match status" value="1"/>
</dbReference>
<feature type="transmembrane region" description="Helical" evidence="6">
    <location>
        <begin position="107"/>
        <end position="124"/>
    </location>
</feature>
<keyword evidence="2" id="KW-0808">Transferase</keyword>
<keyword evidence="1" id="KW-0489">Methyltransferase</keyword>
<dbReference type="PANTHER" id="PTHR10509:SF33">
    <property type="entry name" value="CATECHOL-O-METHYLTRANSFERASE FAMILY"/>
    <property type="match status" value="1"/>
</dbReference>
<keyword evidence="8" id="KW-1185">Reference proteome</keyword>
<dbReference type="CDD" id="cd02440">
    <property type="entry name" value="AdoMet_MTases"/>
    <property type="match status" value="1"/>
</dbReference>
<proteinExistence type="inferred from homology"/>
<keyword evidence="6" id="KW-1133">Transmembrane helix</keyword>
<comment type="caution">
    <text evidence="7">The sequence shown here is derived from an EMBL/GenBank/DDBJ whole genome shotgun (WGS) entry which is preliminary data.</text>
</comment>
<evidence type="ECO:0000256" key="2">
    <source>
        <dbReference type="ARBA" id="ARBA00022679"/>
    </source>
</evidence>
<accession>A0AA36GFU0</accession>
<dbReference type="Proteomes" id="UP001177023">
    <property type="component" value="Unassembled WGS sequence"/>
</dbReference>
<feature type="non-terminal residue" evidence="7">
    <location>
        <position position="523"/>
    </location>
</feature>
<dbReference type="PANTHER" id="PTHR10509">
    <property type="entry name" value="O-METHYLTRANSFERASE-RELATED"/>
    <property type="match status" value="1"/>
</dbReference>
<evidence type="ECO:0000256" key="1">
    <source>
        <dbReference type="ARBA" id="ARBA00022603"/>
    </source>
</evidence>
<protein>
    <submittedName>
        <fullName evidence="7">Uncharacterized protein</fullName>
    </submittedName>
</protein>
<keyword evidence="3" id="KW-0949">S-adenosyl-L-methionine</keyword>
<dbReference type="InterPro" id="IPR029063">
    <property type="entry name" value="SAM-dependent_MTases_sf"/>
</dbReference>
<organism evidence="7 8">
    <name type="scientific">Mesorhabditis spiculigera</name>
    <dbReference type="NCBI Taxonomy" id="96644"/>
    <lineage>
        <taxon>Eukaryota</taxon>
        <taxon>Metazoa</taxon>
        <taxon>Ecdysozoa</taxon>
        <taxon>Nematoda</taxon>
        <taxon>Chromadorea</taxon>
        <taxon>Rhabditida</taxon>
        <taxon>Rhabditina</taxon>
        <taxon>Rhabditomorpha</taxon>
        <taxon>Rhabditoidea</taxon>
        <taxon>Rhabditidae</taxon>
        <taxon>Mesorhabditinae</taxon>
        <taxon>Mesorhabditis</taxon>
    </lineage>
</organism>
<dbReference type="AlphaFoldDB" id="A0AA36GFU0"/>
<feature type="compositionally biased region" description="Acidic residues" evidence="5">
    <location>
        <begin position="75"/>
        <end position="89"/>
    </location>
</feature>
<dbReference type="Pfam" id="PF01596">
    <property type="entry name" value="Methyltransf_3"/>
    <property type="match status" value="1"/>
</dbReference>
<dbReference type="GO" id="GO:0008171">
    <property type="term" value="F:O-methyltransferase activity"/>
    <property type="evidence" value="ECO:0007669"/>
    <property type="project" value="InterPro"/>
</dbReference>
<keyword evidence="6" id="KW-0812">Transmembrane</keyword>
<name>A0AA36GFU0_9BILA</name>
<keyword evidence="6" id="KW-0472">Membrane</keyword>
<evidence type="ECO:0000256" key="5">
    <source>
        <dbReference type="SAM" id="MobiDB-lite"/>
    </source>
</evidence>
<dbReference type="Gene3D" id="3.40.50.150">
    <property type="entry name" value="Vaccinia Virus protein VP39"/>
    <property type="match status" value="1"/>
</dbReference>
<feature type="region of interest" description="Disordered" evidence="5">
    <location>
        <begin position="286"/>
        <end position="311"/>
    </location>
</feature>
<sequence>MSSKSRLFLGMGGIYSIVLLFYFTLSLTGAFAFKHVQDVLFPIFTLTTNYPIVGITLINNIKVMKEMVFPTERADTEEESLLETTDDELPEPRPRSRSLRTVTAKDFLIPVLVLGLPTMISLFTDDVLLLAAITGSYPGANFGTMFGAIREAAFGSRDPETQESTGNPLTYFALAGRELLHNLQKMFMGDEHEENGTDYEIPEAFRELPTEFPEETLTTEEPYAERVYTFGPPTTEEVPVVPRTYLPGFKFTFPYTTPHWMSTTRFPTIGPIKPRSPMGEGRLENSGIHDTNNVDIDVGSGTNDKTHNSKEPGRLCKLRLRSFETSDPVFQYAYSHSTMIDDNMQGLLRETQMYYFPPPLSWKNSASPEVIQLTQTLMQSFRPSRCLIAGMFTGLSVIGIGSNIDSRGIIVALEYPEFVQYWEKIGMKHAQKHNLMSKIQVRSGDTIDRSLQKLAANEPNTFDLIFLDDYRKQNYLDDYEYAVNLARPGGLLIINEALNGGSVMSPQETMSADASSTKYEYPH</sequence>
<evidence type="ECO:0000256" key="3">
    <source>
        <dbReference type="ARBA" id="ARBA00022691"/>
    </source>
</evidence>
<dbReference type="InterPro" id="IPR050362">
    <property type="entry name" value="Cation-dep_OMT"/>
</dbReference>
<reference evidence="7" key="1">
    <citation type="submission" date="2023-06" db="EMBL/GenBank/DDBJ databases">
        <authorList>
            <person name="Delattre M."/>
        </authorList>
    </citation>
    <scope>NUCLEOTIDE SEQUENCE</scope>
    <source>
        <strain evidence="7">AF72</strain>
    </source>
</reference>
<evidence type="ECO:0000313" key="7">
    <source>
        <dbReference type="EMBL" id="CAJ0583656.1"/>
    </source>
</evidence>
<dbReference type="EMBL" id="CATQJA010002665">
    <property type="protein sequence ID" value="CAJ0583656.1"/>
    <property type="molecule type" value="Genomic_DNA"/>
</dbReference>
<evidence type="ECO:0000256" key="4">
    <source>
        <dbReference type="ARBA" id="ARBA00023453"/>
    </source>
</evidence>
<dbReference type="GO" id="GO:0008757">
    <property type="term" value="F:S-adenosylmethionine-dependent methyltransferase activity"/>
    <property type="evidence" value="ECO:0007669"/>
    <property type="project" value="TreeGrafter"/>
</dbReference>
<comment type="similarity">
    <text evidence="4">Belongs to the class I-like SAM-binding methyltransferase superfamily. Cation-dependent O-methyltransferase family.</text>
</comment>